<keyword evidence="3" id="KW-1185">Reference proteome</keyword>
<evidence type="ECO:0008006" key="4">
    <source>
        <dbReference type="Google" id="ProtNLM"/>
    </source>
</evidence>
<comment type="caution">
    <text evidence="2">The sequence shown here is derived from an EMBL/GenBank/DDBJ whole genome shotgun (WGS) entry which is preliminary data.</text>
</comment>
<dbReference type="Proteomes" id="UP000578077">
    <property type="component" value="Unassembled WGS sequence"/>
</dbReference>
<name>A0A841E7Q5_9ACTN</name>
<accession>A0A841E7Q5</accession>
<proteinExistence type="predicted"/>
<organism evidence="2 3">
    <name type="scientific">Streptomonospora salina</name>
    <dbReference type="NCBI Taxonomy" id="104205"/>
    <lineage>
        <taxon>Bacteria</taxon>
        <taxon>Bacillati</taxon>
        <taxon>Actinomycetota</taxon>
        <taxon>Actinomycetes</taxon>
        <taxon>Streptosporangiales</taxon>
        <taxon>Nocardiopsidaceae</taxon>
        <taxon>Streptomonospora</taxon>
    </lineage>
</organism>
<gene>
    <name evidence="2" type="ORF">HNR25_002926</name>
</gene>
<protein>
    <recommendedName>
        <fullName evidence="4">Molecular chaperone Hsp90</fullName>
    </recommendedName>
</protein>
<feature type="region of interest" description="Disordered" evidence="1">
    <location>
        <begin position="254"/>
        <end position="275"/>
    </location>
</feature>
<evidence type="ECO:0000256" key="1">
    <source>
        <dbReference type="SAM" id="MobiDB-lite"/>
    </source>
</evidence>
<sequence length="1036" mass="108476">MALSHTDPFGTAEQRRRVLDGWADAPARFREDANAEEDYALGAYRDRAVVELAQNAADAARRAGTPGRLRLELRGDRFSAANTGSALTAAGVESLATLRASAKRDEGAPGSTGRFGVGFSAVAAFSDDITAASTTGAVRWNRDLARAELEAATADGRAPGLAEESARRGGHLPLLRLPFASDAAPAAGYDTEIALVLRDADAAARLRELLEATTPALLLALADLAEIRVCTDTGERILTREPGPGEDVLTRVEHRAPRSGAPAAQEPSGSSDAHTVRWRTATRTGRFDPAVQADRPSEERDRLDWTLTWAVPIAPEGGAAPLPDDVAAVVHAPTPTDDTLALPALLIGTFPLGPDRRRVAAGPAAEALIVEAADTYCDLLCRLDARAALELVPQSPMGSGEFDGRFRAAAAKTLPDTPFLRTAGGEPVRPRDAVAADGGPGVVSVLSDVVAAVLPGDLNPYHPALAQLRVRRLGLAELADLLGDLDREPAWWVRLYAALRAAGQNGADLGELGALPVPLADGRLVRGPRGLLLPAADSFGAAEAAQLAPLGLRIVHPEAADPLLERLGAVEAGPSAVLADPQTRAAVENSLDADSPESVSGPVLDLVAVSDTTVDDAPWLAELALRDDEGGFSVAGELLLPTSPLREIFVDDAPFGVAAADLVERYGEAALAAVGVLDSFTLVRTEDLTLGAALENAGSGTRVDGLDGVDEWAEDVAERLGDPDLPPVVTEFTAVADLEFVREDRWPRALELLSGRRLREAVTAPARVLGERGQVVDVPSYTAWWLRTGAALDGRRPTDLRTADADTVLAGLYDPAPSGIDGGLAAALGVRSRLADLLAESDGPDDLLERMADPARHVDRWALRELWVALAEADADRVSPPERVRAVQGGAIVLADPDDAVVVDSPDLLPLLAGRPAVLAPVHSAAALADVLDLALAGEEIAGEVESTGEVLAVPDEVAAFLPGGPLTYVHHEELTVDGTAVEWYCDGATGHAATTDGLARALCRLADRWEARHLIAAVLRDPKALPTLLAEADLE</sequence>
<evidence type="ECO:0000313" key="3">
    <source>
        <dbReference type="Proteomes" id="UP000578077"/>
    </source>
</evidence>
<dbReference type="EMBL" id="JACHLY010000001">
    <property type="protein sequence ID" value="MBB5999175.1"/>
    <property type="molecule type" value="Genomic_DNA"/>
</dbReference>
<dbReference type="AlphaFoldDB" id="A0A841E7Q5"/>
<dbReference type="InterPro" id="IPR036890">
    <property type="entry name" value="HATPase_C_sf"/>
</dbReference>
<reference evidence="2 3" key="1">
    <citation type="submission" date="2020-08" db="EMBL/GenBank/DDBJ databases">
        <title>Sequencing the genomes of 1000 actinobacteria strains.</title>
        <authorList>
            <person name="Klenk H.-P."/>
        </authorList>
    </citation>
    <scope>NUCLEOTIDE SEQUENCE [LARGE SCALE GENOMIC DNA]</scope>
    <source>
        <strain evidence="2 3">DSM 44593</strain>
    </source>
</reference>
<dbReference type="NCBIfam" id="NF047352">
    <property type="entry name" value="P_loop_sacsin"/>
    <property type="match status" value="1"/>
</dbReference>
<dbReference type="SUPFAM" id="SSF55874">
    <property type="entry name" value="ATPase domain of HSP90 chaperone/DNA topoisomerase II/histidine kinase"/>
    <property type="match status" value="1"/>
</dbReference>
<evidence type="ECO:0000313" key="2">
    <source>
        <dbReference type="EMBL" id="MBB5999175.1"/>
    </source>
</evidence>
<dbReference type="RefSeq" id="WP_184635910.1">
    <property type="nucleotide sequence ID" value="NZ_BAABKT010000026.1"/>
</dbReference>